<feature type="compositionally biased region" description="Polar residues" evidence="1">
    <location>
        <begin position="9"/>
        <end position="22"/>
    </location>
</feature>
<evidence type="ECO:0000313" key="5">
    <source>
        <dbReference type="Proteomes" id="UP000254875"/>
    </source>
</evidence>
<keyword evidence="2" id="KW-0472">Membrane</keyword>
<gene>
    <name evidence="4" type="ORF">DLM46_36710</name>
</gene>
<reference evidence="5" key="1">
    <citation type="submission" date="2018-05" db="EMBL/GenBank/DDBJ databases">
        <authorList>
            <person name="Feng T."/>
        </authorList>
    </citation>
    <scope>NUCLEOTIDE SEQUENCE [LARGE SCALE GENOMIC DNA]</scope>
    <source>
        <strain evidence="5">S27</strain>
    </source>
</reference>
<organism evidence="4 5">
    <name type="scientific">Paraburkholderia lacunae</name>
    <dbReference type="NCBI Taxonomy" id="2211104"/>
    <lineage>
        <taxon>Bacteria</taxon>
        <taxon>Pseudomonadati</taxon>
        <taxon>Pseudomonadota</taxon>
        <taxon>Betaproteobacteria</taxon>
        <taxon>Burkholderiales</taxon>
        <taxon>Burkholderiaceae</taxon>
        <taxon>Paraburkholderia</taxon>
    </lineage>
</organism>
<feature type="transmembrane region" description="Helical" evidence="2">
    <location>
        <begin position="251"/>
        <end position="273"/>
    </location>
</feature>
<evidence type="ECO:0000259" key="3">
    <source>
        <dbReference type="Pfam" id="PF01757"/>
    </source>
</evidence>
<dbReference type="OrthoDB" id="9814807at2"/>
<evidence type="ECO:0000313" key="4">
    <source>
        <dbReference type="EMBL" id="RDJ97638.1"/>
    </source>
</evidence>
<evidence type="ECO:0000256" key="1">
    <source>
        <dbReference type="SAM" id="MobiDB-lite"/>
    </source>
</evidence>
<feature type="transmembrane region" description="Helical" evidence="2">
    <location>
        <begin position="52"/>
        <end position="70"/>
    </location>
</feature>
<feature type="domain" description="Acyltransferase 3" evidence="3">
    <location>
        <begin position="47"/>
        <end position="402"/>
    </location>
</feature>
<accession>A0A370MW63</accession>
<dbReference type="Proteomes" id="UP000254875">
    <property type="component" value="Unassembled WGS sequence"/>
</dbReference>
<dbReference type="AlphaFoldDB" id="A0A370MW63"/>
<dbReference type="Pfam" id="PF01757">
    <property type="entry name" value="Acyl_transf_3"/>
    <property type="match status" value="1"/>
</dbReference>
<dbReference type="InterPro" id="IPR050879">
    <property type="entry name" value="Acyltransferase_3"/>
</dbReference>
<feature type="transmembrane region" description="Helical" evidence="2">
    <location>
        <begin position="356"/>
        <end position="375"/>
    </location>
</feature>
<protein>
    <recommendedName>
        <fullName evidence="3">Acyltransferase 3 domain-containing protein</fullName>
    </recommendedName>
</protein>
<feature type="transmembrane region" description="Helical" evidence="2">
    <location>
        <begin position="90"/>
        <end position="109"/>
    </location>
</feature>
<proteinExistence type="predicted"/>
<comment type="caution">
    <text evidence="4">The sequence shown here is derived from an EMBL/GenBank/DDBJ whole genome shotgun (WGS) entry which is preliminary data.</text>
</comment>
<dbReference type="InterPro" id="IPR002656">
    <property type="entry name" value="Acyl_transf_3_dom"/>
</dbReference>
<dbReference type="PANTHER" id="PTHR23028:SF134">
    <property type="entry name" value="PUTATIVE (AFU_ORTHOLOGUE AFUA_4G08520)-RELATED"/>
    <property type="match status" value="1"/>
</dbReference>
<feature type="transmembrane region" description="Helical" evidence="2">
    <location>
        <begin position="324"/>
        <end position="344"/>
    </location>
</feature>
<feature type="transmembrane region" description="Helical" evidence="2">
    <location>
        <begin position="293"/>
        <end position="312"/>
    </location>
</feature>
<feature type="transmembrane region" description="Helical" evidence="2">
    <location>
        <begin position="217"/>
        <end position="239"/>
    </location>
</feature>
<dbReference type="GO" id="GO:0016747">
    <property type="term" value="F:acyltransferase activity, transferring groups other than amino-acyl groups"/>
    <property type="evidence" value="ECO:0007669"/>
    <property type="project" value="InterPro"/>
</dbReference>
<name>A0A370MW63_9BURK</name>
<dbReference type="EMBL" id="QHKS01000049">
    <property type="protein sequence ID" value="RDJ97638.1"/>
    <property type="molecule type" value="Genomic_DNA"/>
</dbReference>
<feature type="transmembrane region" description="Helical" evidence="2">
    <location>
        <begin position="153"/>
        <end position="173"/>
    </location>
</feature>
<keyword evidence="5" id="KW-1185">Reference proteome</keyword>
<evidence type="ECO:0000256" key="2">
    <source>
        <dbReference type="SAM" id="Phobius"/>
    </source>
</evidence>
<sequence length="454" mass="51141">MPSGPPRPSQQLAHATRTPNSAHRSRGFAWRRSMKLPAGDPGSSRLTYLDGLRGWAAFVVLLCHLFPFFLLRAHGPAADGFTHLLSGRTFAGYVEYAILSIALVFYRFFTDGDTPVYVFFVLSGYVLSVGYVKTRKRELITDQALRRYIRLTAPIFCACFIAFVFLKLGFMYNQRVAMLSGSDWIGGFYRWTPSFWGFVKFALFDVYFHFDDTRSYLFVLWTMRVELFGSFLIFCSLSLCGGLERRWAAYGIIFVATWFVDQDLIAFLMGLFIAEAYQLEDVRRFLARRGLKILAPIALIGVLVSPVVLFHFVPRNVWPSVESVVASIIVVSVMIFAPLQKMFSMKLSGFLGRISFSLYLTHPLVICSFGSWYFIALYKYLDRPLLVASAAVLVIVLSVLCARTFMVFDSWGVVQARRFSALILRKGGDFRTEAAILGSPAGNAEQSIGVSGLK</sequence>
<keyword evidence="2" id="KW-1133">Transmembrane helix</keyword>
<feature type="region of interest" description="Disordered" evidence="1">
    <location>
        <begin position="1"/>
        <end position="26"/>
    </location>
</feature>
<dbReference type="PANTHER" id="PTHR23028">
    <property type="entry name" value="ACETYLTRANSFERASE"/>
    <property type="match status" value="1"/>
</dbReference>
<feature type="transmembrane region" description="Helical" evidence="2">
    <location>
        <begin position="387"/>
        <end position="408"/>
    </location>
</feature>
<keyword evidence="2" id="KW-0812">Transmembrane</keyword>
<feature type="transmembrane region" description="Helical" evidence="2">
    <location>
        <begin position="115"/>
        <end position="132"/>
    </location>
</feature>